<feature type="transmembrane region" description="Helical" evidence="3">
    <location>
        <begin position="46"/>
        <end position="69"/>
    </location>
</feature>
<accession>A0ABN5YUA5</accession>
<gene>
    <name evidence="4" type="ORF">MAUB_32030</name>
</gene>
<keyword evidence="5" id="KW-1185">Reference proteome</keyword>
<keyword evidence="3" id="KW-1133">Transmembrane helix</keyword>
<dbReference type="Proteomes" id="UP000465609">
    <property type="component" value="Chromosome"/>
</dbReference>
<evidence type="ECO:0000313" key="5">
    <source>
        <dbReference type="Proteomes" id="UP000465609"/>
    </source>
</evidence>
<proteinExistence type="predicted"/>
<evidence type="ECO:0008006" key="6">
    <source>
        <dbReference type="Google" id="ProtNLM"/>
    </source>
</evidence>
<organism evidence="4 5">
    <name type="scientific">Mycolicibacterium aubagnense</name>
    <dbReference type="NCBI Taxonomy" id="319707"/>
    <lineage>
        <taxon>Bacteria</taxon>
        <taxon>Bacillati</taxon>
        <taxon>Actinomycetota</taxon>
        <taxon>Actinomycetes</taxon>
        <taxon>Mycobacteriales</taxon>
        <taxon>Mycobacteriaceae</taxon>
        <taxon>Mycolicibacterium</taxon>
    </lineage>
</organism>
<comment type="subcellular location">
    <subcellularLocation>
        <location evidence="1">Membrane</location>
    </subcellularLocation>
</comment>
<dbReference type="EMBL" id="AP022577">
    <property type="protein sequence ID" value="BBX85330.1"/>
    <property type="molecule type" value="Genomic_DNA"/>
</dbReference>
<dbReference type="RefSeq" id="WP_138233198.1">
    <property type="nucleotide sequence ID" value="NZ_AP022577.1"/>
</dbReference>
<evidence type="ECO:0000313" key="4">
    <source>
        <dbReference type="EMBL" id="BBX85330.1"/>
    </source>
</evidence>
<evidence type="ECO:0000256" key="2">
    <source>
        <dbReference type="ARBA" id="ARBA00023136"/>
    </source>
</evidence>
<keyword evidence="3" id="KW-0812">Transmembrane</keyword>
<dbReference type="PANTHER" id="PTHR37042:SF4">
    <property type="entry name" value="OUTER MEMBRANE PROTEIN RV1973"/>
    <property type="match status" value="1"/>
</dbReference>
<evidence type="ECO:0000256" key="1">
    <source>
        <dbReference type="ARBA" id="ARBA00004370"/>
    </source>
</evidence>
<reference evidence="4 5" key="1">
    <citation type="journal article" date="2019" name="Emerg. Microbes Infect.">
        <title>Comprehensive subspecies identification of 175 nontuberculous mycobacteria species based on 7547 genomic profiles.</title>
        <authorList>
            <person name="Matsumoto Y."/>
            <person name="Kinjo T."/>
            <person name="Motooka D."/>
            <person name="Nabeya D."/>
            <person name="Jung N."/>
            <person name="Uechi K."/>
            <person name="Horii T."/>
            <person name="Iida T."/>
            <person name="Fujita J."/>
            <person name="Nakamura S."/>
        </authorList>
    </citation>
    <scope>NUCLEOTIDE SEQUENCE [LARGE SCALE GENOMIC DNA]</scope>
    <source>
        <strain evidence="4 5">JCM 15296</strain>
    </source>
</reference>
<name>A0ABN5YUA5_9MYCO</name>
<dbReference type="PANTHER" id="PTHR37042">
    <property type="entry name" value="OUTER MEMBRANE PROTEIN RV1973"/>
    <property type="match status" value="1"/>
</dbReference>
<sequence length="202" mass="21558">MAEHADPEQLDAIADLADTDTDTDTDAVDTAGPAPKPSLRQRLPRIAPVVAAGLALVVAVGALVGWLGFRAHQAQQDRALRNLYVQTARQAALNLTTISYAEADTDIRRILDSTTGAFRDDFQRRSEPFVAVVKQARSKSEGTVTEAGLESVNGDVAQVLLAVSVRTSLAEAPAGPPRNWRMRISVAKDGATARISNVQFVS</sequence>
<keyword evidence="2 3" id="KW-0472">Membrane</keyword>
<protein>
    <recommendedName>
        <fullName evidence="6">Mce associated membrane protein</fullName>
    </recommendedName>
</protein>
<evidence type="ECO:0000256" key="3">
    <source>
        <dbReference type="SAM" id="Phobius"/>
    </source>
</evidence>